<name>A0A5J5BVS0_9ASTE</name>
<dbReference type="Proteomes" id="UP000325577">
    <property type="component" value="Linkage Group LG10"/>
</dbReference>
<keyword evidence="1" id="KW-0472">Membrane</keyword>
<feature type="transmembrane region" description="Helical" evidence="1">
    <location>
        <begin position="15"/>
        <end position="33"/>
    </location>
</feature>
<evidence type="ECO:0000256" key="1">
    <source>
        <dbReference type="SAM" id="Phobius"/>
    </source>
</evidence>
<organism evidence="2 3">
    <name type="scientific">Nyssa sinensis</name>
    <dbReference type="NCBI Taxonomy" id="561372"/>
    <lineage>
        <taxon>Eukaryota</taxon>
        <taxon>Viridiplantae</taxon>
        <taxon>Streptophyta</taxon>
        <taxon>Embryophyta</taxon>
        <taxon>Tracheophyta</taxon>
        <taxon>Spermatophyta</taxon>
        <taxon>Magnoliopsida</taxon>
        <taxon>eudicotyledons</taxon>
        <taxon>Gunneridae</taxon>
        <taxon>Pentapetalae</taxon>
        <taxon>asterids</taxon>
        <taxon>Cornales</taxon>
        <taxon>Nyssaceae</taxon>
        <taxon>Nyssa</taxon>
    </lineage>
</organism>
<evidence type="ECO:0000313" key="2">
    <source>
        <dbReference type="EMBL" id="KAA8545682.1"/>
    </source>
</evidence>
<dbReference type="AlphaFoldDB" id="A0A5J5BVS0"/>
<protein>
    <submittedName>
        <fullName evidence="2">Uncharacterized protein</fullName>
    </submittedName>
</protein>
<keyword evidence="3" id="KW-1185">Reference proteome</keyword>
<evidence type="ECO:0000313" key="3">
    <source>
        <dbReference type="Proteomes" id="UP000325577"/>
    </source>
</evidence>
<accession>A0A5J5BVS0</accession>
<reference evidence="2 3" key="1">
    <citation type="submission" date="2019-09" db="EMBL/GenBank/DDBJ databases">
        <title>A chromosome-level genome assembly of the Chinese tupelo Nyssa sinensis.</title>
        <authorList>
            <person name="Yang X."/>
            <person name="Kang M."/>
            <person name="Yang Y."/>
            <person name="Xiong H."/>
            <person name="Wang M."/>
            <person name="Zhang Z."/>
            <person name="Wang Z."/>
            <person name="Wu H."/>
            <person name="Ma T."/>
            <person name="Liu J."/>
            <person name="Xi Z."/>
        </authorList>
    </citation>
    <scope>NUCLEOTIDE SEQUENCE [LARGE SCALE GENOMIC DNA]</scope>
    <source>
        <strain evidence="2">J267</strain>
        <tissue evidence="2">Leaf</tissue>
    </source>
</reference>
<proteinExistence type="predicted"/>
<gene>
    <name evidence="2" type="ORF">F0562_020868</name>
</gene>
<sequence length="64" mass="7411">MVVPDDDSNQIRRGSYGDISLSGLVGLFYRVLWPNEKLKKNSQKHKTCLTVCQKEEKILLKYIL</sequence>
<dbReference type="EMBL" id="CM018033">
    <property type="protein sequence ID" value="KAA8545682.1"/>
    <property type="molecule type" value="Genomic_DNA"/>
</dbReference>
<keyword evidence="1" id="KW-1133">Transmembrane helix</keyword>
<keyword evidence="1" id="KW-0812">Transmembrane</keyword>